<evidence type="ECO:0000313" key="3">
    <source>
        <dbReference type="Proteomes" id="UP001500642"/>
    </source>
</evidence>
<evidence type="ECO:0008006" key="4">
    <source>
        <dbReference type="Google" id="ProtNLM"/>
    </source>
</evidence>
<evidence type="ECO:0000256" key="1">
    <source>
        <dbReference type="SAM" id="MobiDB-lite"/>
    </source>
</evidence>
<dbReference type="Proteomes" id="UP001500642">
    <property type="component" value="Unassembled WGS sequence"/>
</dbReference>
<reference evidence="3" key="1">
    <citation type="journal article" date="2019" name="Int. J. Syst. Evol. Microbiol.">
        <title>The Global Catalogue of Microorganisms (GCM) 10K type strain sequencing project: providing services to taxonomists for standard genome sequencing and annotation.</title>
        <authorList>
            <consortium name="The Broad Institute Genomics Platform"/>
            <consortium name="The Broad Institute Genome Sequencing Center for Infectious Disease"/>
            <person name="Wu L."/>
            <person name="Ma J."/>
        </authorList>
    </citation>
    <scope>NUCLEOTIDE SEQUENCE [LARGE SCALE GENOMIC DNA]</scope>
    <source>
        <strain evidence="3">JCM 17808</strain>
    </source>
</reference>
<dbReference type="EMBL" id="BAABGL010000036">
    <property type="protein sequence ID" value="GAA4396094.1"/>
    <property type="molecule type" value="Genomic_DNA"/>
</dbReference>
<evidence type="ECO:0000313" key="2">
    <source>
        <dbReference type="EMBL" id="GAA4396094.1"/>
    </source>
</evidence>
<feature type="region of interest" description="Disordered" evidence="1">
    <location>
        <begin position="1"/>
        <end position="21"/>
    </location>
</feature>
<gene>
    <name evidence="2" type="ORF">GCM10023167_27070</name>
</gene>
<keyword evidence="3" id="KW-1185">Reference proteome</keyword>
<dbReference type="InterPro" id="IPR021530">
    <property type="entry name" value="AllH-like"/>
</dbReference>
<organism evidence="2 3">
    <name type="scientific">Brevibacterium pityocampae</name>
    <dbReference type="NCBI Taxonomy" id="506594"/>
    <lineage>
        <taxon>Bacteria</taxon>
        <taxon>Bacillati</taxon>
        <taxon>Actinomycetota</taxon>
        <taxon>Actinomycetes</taxon>
        <taxon>Micrococcales</taxon>
        <taxon>Brevibacteriaceae</taxon>
        <taxon>Brevibacterium</taxon>
    </lineage>
</organism>
<comment type="caution">
    <text evidence="2">The sequence shown here is derived from an EMBL/GenBank/DDBJ whole genome shotgun (WGS) entry which is preliminary data.</text>
</comment>
<dbReference type="Pfam" id="PF11392">
    <property type="entry name" value="AllH"/>
    <property type="match status" value="1"/>
</dbReference>
<feature type="compositionally biased region" description="Low complexity" evidence="1">
    <location>
        <begin position="7"/>
        <end position="21"/>
    </location>
</feature>
<protein>
    <recommendedName>
        <fullName evidence="4">DUF2877 domain-containing protein</fullName>
    </recommendedName>
</protein>
<proteinExistence type="predicted"/>
<feature type="region of interest" description="Disordered" evidence="1">
    <location>
        <begin position="291"/>
        <end position="310"/>
    </location>
</feature>
<accession>A0ABP8JU64</accession>
<name>A0ABP8JU64_9MICO</name>
<sequence length="310" mass="30805">MTTAPVASTAPPRNPTTARRPAPAQLAAAASTLTPAAGPGPWQVVGIMRHGFYAASETGAVLPVLGPTALRLPTAVLVPELTGERLGSLQMGGALRVEAGRIVTEHFHCAVRRRWNPTRIRPCDPARRASAAAVSASIAHPAWPETGIEDLAHRAARLVHAGRALDPGAVDSALAALLGLGPGSTPSGDDAVCGVLLALRQVRAVPALDLLRNRLRAALAARPAPTGGLSASLLDAAAAGACVPEVRAALELLVSGAPAGPIARAVAAVGTSSGADILCGAAAVHLTDATAPDSGPAAVPPSASPVAPSS</sequence>
<dbReference type="RefSeq" id="WP_345032820.1">
    <property type="nucleotide sequence ID" value="NZ_BAABGL010000036.1"/>
</dbReference>